<accession>A0AAE1CS88</accession>
<dbReference type="Proteomes" id="UP001283361">
    <property type="component" value="Unassembled WGS sequence"/>
</dbReference>
<protein>
    <submittedName>
        <fullName evidence="2">Uncharacterized protein</fullName>
    </submittedName>
</protein>
<keyword evidence="3" id="KW-1185">Reference proteome</keyword>
<feature type="compositionally biased region" description="Basic and acidic residues" evidence="1">
    <location>
        <begin position="34"/>
        <end position="44"/>
    </location>
</feature>
<proteinExistence type="predicted"/>
<gene>
    <name evidence="2" type="ORF">RRG08_037447</name>
</gene>
<dbReference type="AlphaFoldDB" id="A0AAE1CS88"/>
<feature type="region of interest" description="Disordered" evidence="1">
    <location>
        <begin position="34"/>
        <end position="77"/>
    </location>
</feature>
<organism evidence="2 3">
    <name type="scientific">Elysia crispata</name>
    <name type="common">lettuce slug</name>
    <dbReference type="NCBI Taxonomy" id="231223"/>
    <lineage>
        <taxon>Eukaryota</taxon>
        <taxon>Metazoa</taxon>
        <taxon>Spiralia</taxon>
        <taxon>Lophotrochozoa</taxon>
        <taxon>Mollusca</taxon>
        <taxon>Gastropoda</taxon>
        <taxon>Heterobranchia</taxon>
        <taxon>Euthyneura</taxon>
        <taxon>Panpulmonata</taxon>
        <taxon>Sacoglossa</taxon>
        <taxon>Placobranchoidea</taxon>
        <taxon>Plakobranchidae</taxon>
        <taxon>Elysia</taxon>
    </lineage>
</organism>
<reference evidence="2" key="1">
    <citation type="journal article" date="2023" name="G3 (Bethesda)">
        <title>A reference genome for the long-term kleptoplast-retaining sea slug Elysia crispata morphotype clarki.</title>
        <authorList>
            <person name="Eastman K.E."/>
            <person name="Pendleton A.L."/>
            <person name="Shaikh M.A."/>
            <person name="Suttiyut T."/>
            <person name="Ogas R."/>
            <person name="Tomko P."/>
            <person name="Gavelis G."/>
            <person name="Widhalm J.R."/>
            <person name="Wisecaver J.H."/>
        </authorList>
    </citation>
    <scope>NUCLEOTIDE SEQUENCE</scope>
    <source>
        <strain evidence="2">ECLA1</strain>
    </source>
</reference>
<sequence length="77" mass="8664">MLHALFYSKASDSREKRRGSHLLIPKLCRLISRRQEPERDRSWSERGITGRGGLGPSVSSELTRGGHSCLEMRNAAN</sequence>
<evidence type="ECO:0000313" key="2">
    <source>
        <dbReference type="EMBL" id="KAK3732443.1"/>
    </source>
</evidence>
<name>A0AAE1CS88_9GAST</name>
<comment type="caution">
    <text evidence="2">The sequence shown here is derived from an EMBL/GenBank/DDBJ whole genome shotgun (WGS) entry which is preliminary data.</text>
</comment>
<dbReference type="EMBL" id="JAWDGP010006959">
    <property type="protein sequence ID" value="KAK3732443.1"/>
    <property type="molecule type" value="Genomic_DNA"/>
</dbReference>
<evidence type="ECO:0000313" key="3">
    <source>
        <dbReference type="Proteomes" id="UP001283361"/>
    </source>
</evidence>
<evidence type="ECO:0000256" key="1">
    <source>
        <dbReference type="SAM" id="MobiDB-lite"/>
    </source>
</evidence>